<proteinExistence type="predicted"/>
<dbReference type="EMBL" id="JXTC01000233">
    <property type="protein sequence ID" value="PON79855.1"/>
    <property type="molecule type" value="Genomic_DNA"/>
</dbReference>
<dbReference type="GO" id="GO:0009807">
    <property type="term" value="P:lignan biosynthetic process"/>
    <property type="evidence" value="ECO:0007669"/>
    <property type="project" value="UniProtKB-ARBA"/>
</dbReference>
<name>A0A2P5E2S3_TREOI</name>
<evidence type="ECO:0000313" key="3">
    <source>
        <dbReference type="Proteomes" id="UP000237000"/>
    </source>
</evidence>
<accession>A0A2P5E2S3</accession>
<reference evidence="3" key="1">
    <citation type="submission" date="2016-06" db="EMBL/GenBank/DDBJ databases">
        <title>Parallel loss of symbiosis genes in relatives of nitrogen-fixing non-legume Parasponia.</title>
        <authorList>
            <person name="Van Velzen R."/>
            <person name="Holmer R."/>
            <person name="Bu F."/>
            <person name="Rutten L."/>
            <person name="Van Zeijl A."/>
            <person name="Liu W."/>
            <person name="Santuari L."/>
            <person name="Cao Q."/>
            <person name="Sharma T."/>
            <person name="Shen D."/>
            <person name="Roswanjaya Y."/>
            <person name="Wardhani T."/>
            <person name="Kalhor M.S."/>
            <person name="Jansen J."/>
            <person name="Van den Hoogen J."/>
            <person name="Gungor B."/>
            <person name="Hartog M."/>
            <person name="Hontelez J."/>
            <person name="Verver J."/>
            <person name="Yang W.-C."/>
            <person name="Schijlen E."/>
            <person name="Repin R."/>
            <person name="Schilthuizen M."/>
            <person name="Schranz E."/>
            <person name="Heidstra R."/>
            <person name="Miyata K."/>
            <person name="Fedorova E."/>
            <person name="Kohlen W."/>
            <person name="Bisseling T."/>
            <person name="Smit S."/>
            <person name="Geurts R."/>
        </authorList>
    </citation>
    <scope>NUCLEOTIDE SEQUENCE [LARGE SCALE GENOMIC DNA]</scope>
    <source>
        <strain evidence="3">cv. RG33-2</strain>
    </source>
</reference>
<dbReference type="InParanoid" id="A0A2P5E2S3"/>
<dbReference type="STRING" id="63057.A0A2P5E2S3"/>
<dbReference type="SUPFAM" id="SSF51735">
    <property type="entry name" value="NAD(P)-binding Rossmann-fold domains"/>
    <property type="match status" value="1"/>
</dbReference>
<evidence type="ECO:0000259" key="1">
    <source>
        <dbReference type="Pfam" id="PF05368"/>
    </source>
</evidence>
<dbReference type="Proteomes" id="UP000237000">
    <property type="component" value="Unassembled WGS sequence"/>
</dbReference>
<organism evidence="2 3">
    <name type="scientific">Trema orientale</name>
    <name type="common">Charcoal tree</name>
    <name type="synonym">Celtis orientalis</name>
    <dbReference type="NCBI Taxonomy" id="63057"/>
    <lineage>
        <taxon>Eukaryota</taxon>
        <taxon>Viridiplantae</taxon>
        <taxon>Streptophyta</taxon>
        <taxon>Embryophyta</taxon>
        <taxon>Tracheophyta</taxon>
        <taxon>Spermatophyta</taxon>
        <taxon>Magnoliopsida</taxon>
        <taxon>eudicotyledons</taxon>
        <taxon>Gunneridae</taxon>
        <taxon>Pentapetalae</taxon>
        <taxon>rosids</taxon>
        <taxon>fabids</taxon>
        <taxon>Rosales</taxon>
        <taxon>Cannabaceae</taxon>
        <taxon>Trema</taxon>
    </lineage>
</organism>
<comment type="caution">
    <text evidence="2">The sequence shown here is derived from an EMBL/GenBank/DDBJ whole genome shotgun (WGS) entry which is preliminary data.</text>
</comment>
<gene>
    <name evidence="2" type="ORF">TorRG33x02_234740</name>
</gene>
<feature type="domain" description="NmrA-like" evidence="1">
    <location>
        <begin position="33"/>
        <end position="149"/>
    </location>
</feature>
<dbReference type="AlphaFoldDB" id="A0A2P5E2S3"/>
<dbReference type="Gene3D" id="3.90.25.10">
    <property type="entry name" value="UDP-galactose 4-epimerase, domain 1"/>
    <property type="match status" value="1"/>
</dbReference>
<dbReference type="OrthoDB" id="419598at2759"/>
<dbReference type="Pfam" id="PF05368">
    <property type="entry name" value="NmrA"/>
    <property type="match status" value="1"/>
</dbReference>
<sequence>MATWSTPAFFEIDYHYKQNDKNNKSYIFNLISRIVLNYEEDVAVYTVKAATDPKVENRLIIYRPQGNITSQLNLISSWEKKKGRTLKRSHVPEEEIIKLSENLPFPDNIPVAILHNIFIKGEQMSFELTENDLEASKLYPDYKYTSVDNLLDICLVNPPKPKLSEFA</sequence>
<dbReference type="InterPro" id="IPR008030">
    <property type="entry name" value="NmrA-like"/>
</dbReference>
<evidence type="ECO:0000313" key="2">
    <source>
        <dbReference type="EMBL" id="PON79855.1"/>
    </source>
</evidence>
<dbReference type="PANTHER" id="PTHR43349">
    <property type="entry name" value="PINORESINOL REDUCTASE-RELATED"/>
    <property type="match status" value="1"/>
</dbReference>
<dbReference type="InterPro" id="IPR050608">
    <property type="entry name" value="NmrA-type/Isoflavone_red_sf"/>
</dbReference>
<keyword evidence="3" id="KW-1185">Reference proteome</keyword>
<protein>
    <submittedName>
        <fullName evidence="2">NmrA-like domain containing protein</fullName>
    </submittedName>
</protein>
<dbReference type="PANTHER" id="PTHR43349:SF43">
    <property type="entry name" value="ISOEUGENOL SYNTHASE 1-LIKE"/>
    <property type="match status" value="1"/>
</dbReference>
<dbReference type="InterPro" id="IPR036291">
    <property type="entry name" value="NAD(P)-bd_dom_sf"/>
</dbReference>